<evidence type="ECO:0000313" key="2">
    <source>
        <dbReference type="EMBL" id="GAD16051.1"/>
    </source>
</evidence>
<reference evidence="3" key="1">
    <citation type="journal article" date="2013" name="Genome Announc.">
        <title>Draft Genome Sequence of D-Branched-Chain Amino Acid Producer Lactobacillus otakiensis JCM 15040T, Isolated from a Traditional Japanese Pickle.</title>
        <authorList>
            <person name="Doi K."/>
            <person name="Mori K."/>
            <person name="Mutaguchi Y."/>
            <person name="Tashiro K."/>
            <person name="Fujino Y."/>
            <person name="Ohmori T."/>
            <person name="Kuhara S."/>
            <person name="Ohshima T."/>
        </authorList>
    </citation>
    <scope>NUCLEOTIDE SEQUENCE [LARGE SCALE GENOMIC DNA]</scope>
    <source>
        <strain evidence="3">JCM 15040</strain>
    </source>
</reference>
<sequence>MTVFTISNVMTAVTATGGILVNHLGLKSLGYSGAVYTAVALGILLVLNKVRKGFD</sequence>
<dbReference type="Proteomes" id="UP000016361">
    <property type="component" value="Unassembled WGS sequence"/>
</dbReference>
<comment type="caution">
    <text evidence="2">The sequence shown here is derived from an EMBL/GenBank/DDBJ whole genome shotgun (WGS) entry which is preliminary data.</text>
</comment>
<feature type="transmembrane region" description="Helical" evidence="1">
    <location>
        <begin position="29"/>
        <end position="47"/>
    </location>
</feature>
<dbReference type="AlphaFoldDB" id="S4NJD4"/>
<keyword evidence="1" id="KW-0812">Transmembrane</keyword>
<proteinExistence type="predicted"/>
<protein>
    <submittedName>
        <fullName evidence="2">Uncharacterized protein</fullName>
    </submittedName>
</protein>
<evidence type="ECO:0000313" key="3">
    <source>
        <dbReference type="Proteomes" id="UP000016361"/>
    </source>
</evidence>
<name>S4NJD4_9LACO</name>
<accession>S4NJD4</accession>
<keyword evidence="1" id="KW-0472">Membrane</keyword>
<evidence type="ECO:0000256" key="1">
    <source>
        <dbReference type="SAM" id="Phobius"/>
    </source>
</evidence>
<dbReference type="EMBL" id="BASH01000001">
    <property type="protein sequence ID" value="GAD16051.1"/>
    <property type="molecule type" value="Genomic_DNA"/>
</dbReference>
<gene>
    <name evidence="2" type="ORF">LOT_0589</name>
</gene>
<keyword evidence="3" id="KW-1185">Reference proteome</keyword>
<keyword evidence="1" id="KW-1133">Transmembrane helix</keyword>
<organism evidence="2 3">
    <name type="scientific">Lentilactobacillus otakiensis DSM 19908 = JCM 15040</name>
    <dbReference type="NCBI Taxonomy" id="1423780"/>
    <lineage>
        <taxon>Bacteria</taxon>
        <taxon>Bacillati</taxon>
        <taxon>Bacillota</taxon>
        <taxon>Bacilli</taxon>
        <taxon>Lactobacillales</taxon>
        <taxon>Lactobacillaceae</taxon>
        <taxon>Lentilactobacillus</taxon>
    </lineage>
</organism>